<evidence type="ECO:0000256" key="2">
    <source>
        <dbReference type="SAM" id="SignalP"/>
    </source>
</evidence>
<comment type="caution">
    <text evidence="3">The sequence shown here is derived from an EMBL/GenBank/DDBJ whole genome shotgun (WGS) entry which is preliminary data.</text>
</comment>
<organism evidence="3 4">
    <name type="scientific">Seminavis robusta</name>
    <dbReference type="NCBI Taxonomy" id="568900"/>
    <lineage>
        <taxon>Eukaryota</taxon>
        <taxon>Sar</taxon>
        <taxon>Stramenopiles</taxon>
        <taxon>Ochrophyta</taxon>
        <taxon>Bacillariophyta</taxon>
        <taxon>Bacillariophyceae</taxon>
        <taxon>Bacillariophycidae</taxon>
        <taxon>Naviculales</taxon>
        <taxon>Naviculaceae</taxon>
        <taxon>Seminavis</taxon>
    </lineage>
</organism>
<evidence type="ECO:0000313" key="3">
    <source>
        <dbReference type="EMBL" id="CAB9521371.1"/>
    </source>
</evidence>
<evidence type="ECO:0000256" key="1">
    <source>
        <dbReference type="SAM" id="MobiDB-lite"/>
    </source>
</evidence>
<dbReference type="Proteomes" id="UP001153069">
    <property type="component" value="Unassembled WGS sequence"/>
</dbReference>
<dbReference type="AlphaFoldDB" id="A0A9N8ELB0"/>
<name>A0A9N8ELB0_9STRA</name>
<feature type="chain" id="PRO_5040307346" evidence="2">
    <location>
        <begin position="23"/>
        <end position="347"/>
    </location>
</feature>
<reference evidence="3" key="1">
    <citation type="submission" date="2020-06" db="EMBL/GenBank/DDBJ databases">
        <authorList>
            <consortium name="Plant Systems Biology data submission"/>
        </authorList>
    </citation>
    <scope>NUCLEOTIDE SEQUENCE</scope>
    <source>
        <strain evidence="3">D6</strain>
    </source>
</reference>
<dbReference type="EMBL" id="CAICTM010001187">
    <property type="protein sequence ID" value="CAB9521371.1"/>
    <property type="molecule type" value="Genomic_DNA"/>
</dbReference>
<proteinExistence type="predicted"/>
<gene>
    <name evidence="3" type="ORF">SEMRO_1189_G250670.1</name>
</gene>
<feature type="compositionally biased region" description="Basic and acidic residues" evidence="1">
    <location>
        <begin position="196"/>
        <end position="205"/>
    </location>
</feature>
<evidence type="ECO:0000313" key="4">
    <source>
        <dbReference type="Proteomes" id="UP001153069"/>
    </source>
</evidence>
<keyword evidence="4" id="KW-1185">Reference proteome</keyword>
<accession>A0A9N8ELB0</accession>
<sequence length="347" mass="37725">MKLIKALKLAVVLAGPWMKAAASAEASGHPESPSSSHAHQHLRQLRNVNAVQSANGVRVDIDTDKGMDGADEGGGQYVLLYRVAPGFHIQVKSNPRSGEIQIRPLGNPNQILNAEEKGTLVAIAEALEAAGDIATDEVDQVGTQGARAARVLSEWPDVLGLEFDYDATVDSSDEGPRAQPDAAPEVPGNGKTRRAVAIEEGKPEESESSPSTSHHHYRRLAYTSICPYVNSFVQVTHDDWDYDRWDDRTTYYAYISMHASGPCSGGTYFWTGTAWSCYEPDHDPNVEYAYGDCFGRCGEGCGSGTQFTLDCADHDSCVRFGHDILSLWCSDEFQATVDDALFAPNCF</sequence>
<keyword evidence="2" id="KW-0732">Signal</keyword>
<protein>
    <submittedName>
        <fullName evidence="3">Uncharacterized protein</fullName>
    </submittedName>
</protein>
<feature type="region of interest" description="Disordered" evidence="1">
    <location>
        <begin position="169"/>
        <end position="215"/>
    </location>
</feature>
<feature type="signal peptide" evidence="2">
    <location>
        <begin position="1"/>
        <end position="22"/>
    </location>
</feature>